<evidence type="ECO:0000256" key="5">
    <source>
        <dbReference type="ARBA" id="ARBA00023242"/>
    </source>
</evidence>
<comment type="function">
    <text evidence="7 8">Has a role in the initiation of DNA replication. Required at S-phase checkpoint.</text>
</comment>
<feature type="region of interest" description="Disordered" evidence="9">
    <location>
        <begin position="392"/>
        <end position="418"/>
    </location>
</feature>
<evidence type="ECO:0000256" key="7">
    <source>
        <dbReference type="ARBA" id="ARBA00025253"/>
    </source>
</evidence>
<dbReference type="InterPro" id="IPR021110">
    <property type="entry name" value="DNA_rep_checkpnt_protein"/>
</dbReference>
<feature type="compositionally biased region" description="Polar residues" evidence="9">
    <location>
        <begin position="653"/>
        <end position="662"/>
    </location>
</feature>
<feature type="compositionally biased region" description="Low complexity" evidence="9">
    <location>
        <begin position="600"/>
        <end position="628"/>
    </location>
</feature>
<dbReference type="GO" id="GO:0003688">
    <property type="term" value="F:DNA replication origin binding"/>
    <property type="evidence" value="ECO:0007669"/>
    <property type="project" value="TreeGrafter"/>
</dbReference>
<evidence type="ECO:0000256" key="8">
    <source>
        <dbReference type="RuleBase" id="RU367067"/>
    </source>
</evidence>
<name>A0AAV9PRP4_9PEZI</name>
<keyword evidence="4 8" id="KW-0235">DNA replication</keyword>
<feature type="compositionally biased region" description="Basic and acidic residues" evidence="9">
    <location>
        <begin position="636"/>
        <end position="652"/>
    </location>
</feature>
<feature type="compositionally biased region" description="Acidic residues" evidence="9">
    <location>
        <begin position="489"/>
        <end position="508"/>
    </location>
</feature>
<evidence type="ECO:0000313" key="10">
    <source>
        <dbReference type="EMBL" id="KAK5527636.1"/>
    </source>
</evidence>
<feature type="compositionally biased region" description="Acidic residues" evidence="9">
    <location>
        <begin position="547"/>
        <end position="589"/>
    </location>
</feature>
<dbReference type="GO" id="GO:0003697">
    <property type="term" value="F:single-stranded DNA binding"/>
    <property type="evidence" value="ECO:0007669"/>
    <property type="project" value="TreeGrafter"/>
</dbReference>
<accession>A0AAV9PRP4</accession>
<gene>
    <name evidence="10" type="ORF">LTR25_011022</name>
</gene>
<dbReference type="PANTHER" id="PTHR28124">
    <property type="entry name" value="DNA REPLICATION REGULATOR SLD2"/>
    <property type="match status" value="1"/>
</dbReference>
<dbReference type="CDD" id="cd22289">
    <property type="entry name" value="RecQL4_SLD2_NTD"/>
    <property type="match status" value="1"/>
</dbReference>
<dbReference type="AlphaFoldDB" id="A0AAV9PRP4"/>
<keyword evidence="11" id="KW-1185">Reference proteome</keyword>
<dbReference type="GO" id="GO:0006270">
    <property type="term" value="P:DNA replication initiation"/>
    <property type="evidence" value="ECO:0007669"/>
    <property type="project" value="UniProtKB-UniRule"/>
</dbReference>
<comment type="subcellular location">
    <subcellularLocation>
        <location evidence="1 8">Nucleus</location>
    </subcellularLocation>
</comment>
<dbReference type="GO" id="GO:0000727">
    <property type="term" value="P:double-strand break repair via break-induced replication"/>
    <property type="evidence" value="ECO:0007669"/>
    <property type="project" value="TreeGrafter"/>
</dbReference>
<organism evidence="10 11">
    <name type="scientific">Vermiconidia calcicola</name>
    <dbReference type="NCBI Taxonomy" id="1690605"/>
    <lineage>
        <taxon>Eukaryota</taxon>
        <taxon>Fungi</taxon>
        <taxon>Dikarya</taxon>
        <taxon>Ascomycota</taxon>
        <taxon>Pezizomycotina</taxon>
        <taxon>Dothideomycetes</taxon>
        <taxon>Dothideomycetidae</taxon>
        <taxon>Mycosphaerellales</taxon>
        <taxon>Extremaceae</taxon>
        <taxon>Vermiconidia</taxon>
    </lineage>
</organism>
<dbReference type="GO" id="GO:1902977">
    <property type="term" value="P:mitotic DNA replication preinitiation complex assembly"/>
    <property type="evidence" value="ECO:0007669"/>
    <property type="project" value="TreeGrafter"/>
</dbReference>
<feature type="compositionally biased region" description="Acidic residues" evidence="9">
    <location>
        <begin position="193"/>
        <end position="203"/>
    </location>
</feature>
<feature type="region of interest" description="Disordered" evidence="9">
    <location>
        <begin position="273"/>
        <end position="292"/>
    </location>
</feature>
<evidence type="ECO:0000256" key="3">
    <source>
        <dbReference type="ARBA" id="ARBA00018363"/>
    </source>
</evidence>
<evidence type="ECO:0000256" key="2">
    <source>
        <dbReference type="ARBA" id="ARBA00007276"/>
    </source>
</evidence>
<dbReference type="InterPro" id="IPR040203">
    <property type="entry name" value="Sld2"/>
</dbReference>
<feature type="compositionally biased region" description="Basic and acidic residues" evidence="9">
    <location>
        <begin position="524"/>
        <end position="546"/>
    </location>
</feature>
<dbReference type="Gene3D" id="1.10.10.1460">
    <property type="match status" value="1"/>
</dbReference>
<proteinExistence type="inferred from homology"/>
<keyword evidence="6 8" id="KW-0131">Cell cycle</keyword>
<reference evidence="10 11" key="1">
    <citation type="submission" date="2023-06" db="EMBL/GenBank/DDBJ databases">
        <title>Black Yeasts Isolated from many extreme environments.</title>
        <authorList>
            <person name="Coleine C."/>
            <person name="Stajich J.E."/>
            <person name="Selbmann L."/>
        </authorList>
    </citation>
    <scope>NUCLEOTIDE SEQUENCE [LARGE SCALE GENOMIC DNA]</scope>
    <source>
        <strain evidence="10 11">CCFEE 5887</strain>
    </source>
</reference>
<dbReference type="GO" id="GO:0031261">
    <property type="term" value="C:DNA replication preinitiation complex"/>
    <property type="evidence" value="ECO:0007669"/>
    <property type="project" value="TreeGrafter"/>
</dbReference>
<keyword evidence="5 8" id="KW-0539">Nucleus</keyword>
<feature type="region of interest" description="Disordered" evidence="9">
    <location>
        <begin position="97"/>
        <end position="147"/>
    </location>
</feature>
<evidence type="ECO:0000256" key="6">
    <source>
        <dbReference type="ARBA" id="ARBA00023306"/>
    </source>
</evidence>
<sequence>MLCDSETITLDVQLPVMDNALSLFDTPKKASLQRGADTLRTALKDYERTFAATHNGRKPGKDDIKSNQTIATKYKEYNKVRDVLAGNLGLAALNPPQPKVKHFHTRTDSAISLTPQKSRHRSTPSKPRVHPNEIDPYDAPPSSISPRPVFHAIGPTPRRDGTVIGIFDMLPPSGSIKSSQETPSSRKRKVDALQEDQPNDDNTQETVTQTPSQRRSHRRAAASGKNHNMTATPTSREDSSNRKHSKTPISQSKRFMLDHFFATPSAVRFSNLVEHDDGDDDDDAPHLAGTRAQTKTPLRDALLGINSPAKQNTEISGTDATPPYLKRSFSFKERLLSASGGRPSSSASMRGYNINVTTSPTQIKKGPRVGLRGAKFAPFAPKPLSQMIAELQSQSQTEAVQGGDTADRVDHDDADDDDDDMEALREMEAGEVNVLVNDSQAGAVGLGQSAEAEPPMRVWKKKGQKRTTRRVIMRPVKMKPAAAPKFVAADDDDDDDDQNEESSEDELALDSAHAHAHAAEDDDRQGGDVSRVEETQLLHGAVAHDDGDVDGELDDMEYLIAEAEAERDGEDSDQLVDSDEDAEFLLESEDVPRTTRATKNKGYSSAKSKAKGGSAADSAGKSSSSKNGPKAKTKAKAKDKAKDKDAAEDGKTSRTINPNAYSHMNFRSLKIKNKNSKAKGRGRFGRGRR</sequence>
<feature type="region of interest" description="Disordered" evidence="9">
    <location>
        <begin position="162"/>
        <end position="251"/>
    </location>
</feature>
<protein>
    <recommendedName>
        <fullName evidence="3 8">DNA replication regulator SLD2</fullName>
    </recommendedName>
</protein>
<dbReference type="Pfam" id="PF11719">
    <property type="entry name" value="Drc1-Sld2"/>
    <property type="match status" value="1"/>
</dbReference>
<evidence type="ECO:0000256" key="1">
    <source>
        <dbReference type="ARBA" id="ARBA00004123"/>
    </source>
</evidence>
<feature type="compositionally biased region" description="Polar residues" evidence="9">
    <location>
        <begin position="225"/>
        <end position="234"/>
    </location>
</feature>
<feature type="region of interest" description="Disordered" evidence="9">
    <location>
        <begin position="447"/>
        <end position="689"/>
    </location>
</feature>
<feature type="compositionally biased region" description="Basic residues" evidence="9">
    <location>
        <begin position="117"/>
        <end position="129"/>
    </location>
</feature>
<evidence type="ECO:0000313" key="11">
    <source>
        <dbReference type="Proteomes" id="UP001345827"/>
    </source>
</evidence>
<feature type="compositionally biased region" description="Basic residues" evidence="9">
    <location>
        <begin position="458"/>
        <end position="472"/>
    </location>
</feature>
<dbReference type="PANTHER" id="PTHR28124:SF1">
    <property type="entry name" value="DNA REPLICATION REGULATOR SLD2"/>
    <property type="match status" value="1"/>
</dbReference>
<feature type="compositionally biased region" description="Basic residues" evidence="9">
    <location>
        <begin position="669"/>
        <end position="689"/>
    </location>
</feature>
<comment type="similarity">
    <text evidence="2 8">Belongs to the SLD2 family.</text>
</comment>
<comment type="caution">
    <text evidence="10">The sequence shown here is derived from an EMBL/GenBank/DDBJ whole genome shotgun (WGS) entry which is preliminary data.</text>
</comment>
<dbReference type="EMBL" id="JAXLQG010000039">
    <property type="protein sequence ID" value="KAK5527636.1"/>
    <property type="molecule type" value="Genomic_DNA"/>
</dbReference>
<evidence type="ECO:0000256" key="9">
    <source>
        <dbReference type="SAM" id="MobiDB-lite"/>
    </source>
</evidence>
<evidence type="ECO:0000256" key="4">
    <source>
        <dbReference type="ARBA" id="ARBA00022705"/>
    </source>
</evidence>
<dbReference type="Proteomes" id="UP001345827">
    <property type="component" value="Unassembled WGS sequence"/>
</dbReference>